<comment type="caution">
    <text evidence="2">The sequence shown here is derived from an EMBL/GenBank/DDBJ whole genome shotgun (WGS) entry which is preliminary data.</text>
</comment>
<evidence type="ECO:0000256" key="1">
    <source>
        <dbReference type="SAM" id="Phobius"/>
    </source>
</evidence>
<proteinExistence type="predicted"/>
<dbReference type="EMBL" id="JBHSQJ010000023">
    <property type="protein sequence ID" value="MFC5907081.1"/>
    <property type="molecule type" value="Genomic_DNA"/>
</dbReference>
<feature type="transmembrane region" description="Helical" evidence="1">
    <location>
        <begin position="60"/>
        <end position="81"/>
    </location>
</feature>
<name>A0ABW1FXE4_9ACTN</name>
<dbReference type="RefSeq" id="WP_380581132.1">
    <property type="nucleotide sequence ID" value="NZ_JBHSQJ010000023.1"/>
</dbReference>
<sequence length="146" mass="14841">MTNSTGTSSGPVAATASAEVARSFRRARLCAVAYLGLSAATLLAAGLLHRHADLVTPTVWVRGTIVTASAVLTLALVARAARGSRGAHRRLRLLSGVMLTAIVVLLAVPGSLPLWVKVEQGVCGLLLAALLALVSAARVRAALAAS</sequence>
<keyword evidence="3" id="KW-1185">Reference proteome</keyword>
<keyword evidence="1" id="KW-0472">Membrane</keyword>
<keyword evidence="1" id="KW-1133">Transmembrane helix</keyword>
<reference evidence="3" key="1">
    <citation type="journal article" date="2019" name="Int. J. Syst. Evol. Microbiol.">
        <title>The Global Catalogue of Microorganisms (GCM) 10K type strain sequencing project: providing services to taxonomists for standard genome sequencing and annotation.</title>
        <authorList>
            <consortium name="The Broad Institute Genomics Platform"/>
            <consortium name="The Broad Institute Genome Sequencing Center for Infectious Disease"/>
            <person name="Wu L."/>
            <person name="Ma J."/>
        </authorList>
    </citation>
    <scope>NUCLEOTIDE SEQUENCE [LARGE SCALE GENOMIC DNA]</scope>
    <source>
        <strain evidence="3">JCM 4816</strain>
    </source>
</reference>
<organism evidence="2 3">
    <name type="scientific">Streptacidiphilus monticola</name>
    <dbReference type="NCBI Taxonomy" id="2161674"/>
    <lineage>
        <taxon>Bacteria</taxon>
        <taxon>Bacillati</taxon>
        <taxon>Actinomycetota</taxon>
        <taxon>Actinomycetes</taxon>
        <taxon>Kitasatosporales</taxon>
        <taxon>Streptomycetaceae</taxon>
        <taxon>Streptacidiphilus</taxon>
    </lineage>
</organism>
<evidence type="ECO:0000313" key="2">
    <source>
        <dbReference type="EMBL" id="MFC5907081.1"/>
    </source>
</evidence>
<feature type="transmembrane region" description="Helical" evidence="1">
    <location>
        <begin position="93"/>
        <end position="112"/>
    </location>
</feature>
<accession>A0ABW1FXE4</accession>
<evidence type="ECO:0000313" key="3">
    <source>
        <dbReference type="Proteomes" id="UP001596174"/>
    </source>
</evidence>
<feature type="transmembrane region" description="Helical" evidence="1">
    <location>
        <begin position="118"/>
        <end position="137"/>
    </location>
</feature>
<keyword evidence="1" id="KW-0812">Transmembrane</keyword>
<protein>
    <recommendedName>
        <fullName evidence="4">Integral membrane protein</fullName>
    </recommendedName>
</protein>
<evidence type="ECO:0008006" key="4">
    <source>
        <dbReference type="Google" id="ProtNLM"/>
    </source>
</evidence>
<gene>
    <name evidence="2" type="ORF">ACFP3V_07600</name>
</gene>
<dbReference type="Proteomes" id="UP001596174">
    <property type="component" value="Unassembled WGS sequence"/>
</dbReference>
<feature type="transmembrane region" description="Helical" evidence="1">
    <location>
        <begin position="29"/>
        <end position="48"/>
    </location>
</feature>